<protein>
    <submittedName>
        <fullName evidence="2">Uncharacterized protein</fullName>
    </submittedName>
</protein>
<reference evidence="2" key="1">
    <citation type="submission" date="2013-07" db="EMBL/GenBank/DDBJ databases">
        <title>The Genome Sequence of Cryptococcus pinus CBS10737.</title>
        <authorList>
            <consortium name="The Broad Institute Genome Sequencing Platform"/>
            <person name="Cuomo C."/>
            <person name="Litvintseva A."/>
            <person name="Chen Y."/>
            <person name="Heitman J."/>
            <person name="Sun S."/>
            <person name="Springer D."/>
            <person name="Dromer F."/>
            <person name="Young S.K."/>
            <person name="Zeng Q."/>
            <person name="Gargeya S."/>
            <person name="Fitzgerald M."/>
            <person name="Abouelleil A."/>
            <person name="Alvarado L."/>
            <person name="Berlin A.M."/>
            <person name="Chapman S.B."/>
            <person name="Dewar J."/>
            <person name="Goldberg J."/>
            <person name="Griggs A."/>
            <person name="Gujja S."/>
            <person name="Hansen M."/>
            <person name="Howarth C."/>
            <person name="Imamovic A."/>
            <person name="Larimer J."/>
            <person name="McCowan C."/>
            <person name="Murphy C."/>
            <person name="Pearson M."/>
            <person name="Priest M."/>
            <person name="Roberts A."/>
            <person name="Saif S."/>
            <person name="Shea T."/>
            <person name="Sykes S."/>
            <person name="Wortman J."/>
            <person name="Nusbaum C."/>
            <person name="Birren B."/>
        </authorList>
    </citation>
    <scope>NUCLEOTIDE SEQUENCE [LARGE SCALE GENOMIC DNA]</scope>
    <source>
        <strain evidence="2">CBS 10737</strain>
    </source>
</reference>
<dbReference type="OrthoDB" id="2013972at2759"/>
<reference evidence="2" key="3">
    <citation type="submission" date="2016-07" db="EMBL/GenBank/DDBJ databases">
        <title>Evolution of pathogenesis and genome organization in the Tremellales.</title>
        <authorList>
            <person name="Cuomo C."/>
            <person name="Litvintseva A."/>
            <person name="Heitman J."/>
            <person name="Chen Y."/>
            <person name="Sun S."/>
            <person name="Springer D."/>
            <person name="Dromer F."/>
            <person name="Young S."/>
            <person name="Zeng Q."/>
            <person name="Chapman S."/>
            <person name="Gujja S."/>
            <person name="Saif S."/>
            <person name="Birren B."/>
        </authorList>
    </citation>
    <scope>NUCLEOTIDE SEQUENCE</scope>
    <source>
        <strain evidence="2">CBS 10737</strain>
    </source>
</reference>
<evidence type="ECO:0000313" key="2">
    <source>
        <dbReference type="EMBL" id="OCF52341.1"/>
    </source>
</evidence>
<proteinExistence type="predicted"/>
<dbReference type="RefSeq" id="XP_019013560.1">
    <property type="nucleotide sequence ID" value="XM_019153399.1"/>
</dbReference>
<dbReference type="AlphaFoldDB" id="A0A1B9IA98"/>
<name>A0A1B9IA98_9TREE</name>
<organism evidence="2">
    <name type="scientific">Kwoniella pini CBS 10737</name>
    <dbReference type="NCBI Taxonomy" id="1296096"/>
    <lineage>
        <taxon>Eukaryota</taxon>
        <taxon>Fungi</taxon>
        <taxon>Dikarya</taxon>
        <taxon>Basidiomycota</taxon>
        <taxon>Agaricomycotina</taxon>
        <taxon>Tremellomycetes</taxon>
        <taxon>Tremellales</taxon>
        <taxon>Cryptococcaceae</taxon>
        <taxon>Kwoniella</taxon>
    </lineage>
</organism>
<feature type="region of interest" description="Disordered" evidence="1">
    <location>
        <begin position="395"/>
        <end position="429"/>
    </location>
</feature>
<dbReference type="EMBL" id="CP144522">
    <property type="protein sequence ID" value="WWC69426.1"/>
    <property type="molecule type" value="Genomic_DNA"/>
</dbReference>
<evidence type="ECO:0000256" key="1">
    <source>
        <dbReference type="SAM" id="MobiDB-lite"/>
    </source>
</evidence>
<evidence type="ECO:0000313" key="3">
    <source>
        <dbReference type="EMBL" id="WWC69426.1"/>
    </source>
</evidence>
<feature type="region of interest" description="Disordered" evidence="1">
    <location>
        <begin position="176"/>
        <end position="249"/>
    </location>
</feature>
<feature type="region of interest" description="Disordered" evidence="1">
    <location>
        <begin position="18"/>
        <end position="75"/>
    </location>
</feature>
<dbReference type="GeneID" id="30169999"/>
<feature type="compositionally biased region" description="Polar residues" evidence="1">
    <location>
        <begin position="18"/>
        <end position="33"/>
    </location>
</feature>
<dbReference type="Proteomes" id="UP000094020">
    <property type="component" value="Chromosome 4"/>
</dbReference>
<keyword evidence="4" id="KW-1185">Reference proteome</keyword>
<accession>A0A1B9IA98</accession>
<feature type="compositionally biased region" description="Polar residues" evidence="1">
    <location>
        <begin position="239"/>
        <end position="249"/>
    </location>
</feature>
<gene>
    <name evidence="2" type="ORF">I206_01630</name>
    <name evidence="3" type="ORF">I206_103365</name>
</gene>
<feature type="compositionally biased region" description="Polar residues" evidence="1">
    <location>
        <begin position="206"/>
        <end position="220"/>
    </location>
</feature>
<dbReference type="STRING" id="1296096.A0A1B9IA98"/>
<sequence length="446" mass="48585">MDTTLPSIVSRLFVEQNQRNIAKPHQSSTTSSGIMLPDPARSSSSRRADERIPLRSNLPPPSFVDVQETPSPPRKIISNCDKAKIEARPVTPLDFGNSSKDKTMPSNGKQIRTSIDQKLAVEPAIKGIPQGRQEDLAISVTNNSTSISVVSQNVATIPHRNGAFKDTRIKLSSLSGTMRSSFRDRSNDKDEKEKRSSSLKLHKGSVRSNQRGSKIISSSLKMGLQSDHRPVSPNHRSNHGATHSAYSDTSFNTANTEASLPLVPPSAPTESTECSTAEFSLLFTPTSQMEYDYPASITSSRSTQSRERVLGLISDPSPVSPAGMESFTNPAIEEVLPFAGGQPFAAWSSPVDNEGQISVHNHNVEVGRRGSMSPGRLAMLSPKDAPHTESSMSFEGWEEIPRPRSNLPGKKVWLGSRGDQSTGVYDVGAQEEDREVEVWAWVATKK</sequence>
<evidence type="ECO:0000313" key="4">
    <source>
        <dbReference type="Proteomes" id="UP000094020"/>
    </source>
</evidence>
<dbReference type="KEGG" id="kpin:30169999"/>
<reference evidence="3" key="4">
    <citation type="submission" date="2024-02" db="EMBL/GenBank/DDBJ databases">
        <title>Comparative genomics of Cryptococcus and Kwoniella reveals pathogenesis evolution and contrasting modes of karyotype evolution via chromosome fusion or intercentromeric recombination.</title>
        <authorList>
            <person name="Coelho M.A."/>
            <person name="David-Palma M."/>
            <person name="Shea T."/>
            <person name="Bowers K."/>
            <person name="McGinley-Smith S."/>
            <person name="Mohammad A.W."/>
            <person name="Gnirke A."/>
            <person name="Yurkov A.M."/>
            <person name="Nowrousian M."/>
            <person name="Sun S."/>
            <person name="Cuomo C.A."/>
            <person name="Heitman J."/>
        </authorList>
    </citation>
    <scope>NUCLEOTIDE SEQUENCE</scope>
    <source>
        <strain evidence="3">CBS 10737</strain>
    </source>
</reference>
<reference evidence="3" key="2">
    <citation type="submission" date="2013-07" db="EMBL/GenBank/DDBJ databases">
        <authorList>
            <consortium name="The Broad Institute Genome Sequencing Platform"/>
            <person name="Cuomo C."/>
            <person name="Litvintseva A."/>
            <person name="Chen Y."/>
            <person name="Heitman J."/>
            <person name="Sun S."/>
            <person name="Springer D."/>
            <person name="Dromer F."/>
            <person name="Young S.K."/>
            <person name="Zeng Q."/>
            <person name="Gargeya S."/>
            <person name="Fitzgerald M."/>
            <person name="Abouelleil A."/>
            <person name="Alvarado L."/>
            <person name="Berlin A.M."/>
            <person name="Chapman S.B."/>
            <person name="Dewar J."/>
            <person name="Goldberg J."/>
            <person name="Griggs A."/>
            <person name="Gujja S."/>
            <person name="Hansen M."/>
            <person name="Howarth C."/>
            <person name="Imamovic A."/>
            <person name="Larimer J."/>
            <person name="McCowan C."/>
            <person name="Murphy C."/>
            <person name="Pearson M."/>
            <person name="Priest M."/>
            <person name="Roberts A."/>
            <person name="Saif S."/>
            <person name="Shea T."/>
            <person name="Sykes S."/>
            <person name="Wortman J."/>
            <person name="Nusbaum C."/>
            <person name="Birren B."/>
        </authorList>
    </citation>
    <scope>NUCLEOTIDE SEQUENCE</scope>
    <source>
        <strain evidence="3">CBS 10737</strain>
    </source>
</reference>
<feature type="compositionally biased region" description="Basic and acidic residues" evidence="1">
    <location>
        <begin position="181"/>
        <end position="196"/>
    </location>
</feature>
<dbReference type="EMBL" id="KI894008">
    <property type="protein sequence ID" value="OCF52341.1"/>
    <property type="molecule type" value="Genomic_DNA"/>
</dbReference>